<gene>
    <name evidence="1" type="ORF">GCM10009681_32440</name>
</gene>
<dbReference type="EMBL" id="BAAALS010000014">
    <property type="protein sequence ID" value="GAA1758733.1"/>
    <property type="molecule type" value="Genomic_DNA"/>
</dbReference>
<protein>
    <submittedName>
        <fullName evidence="1">Uncharacterized protein</fullName>
    </submittedName>
</protein>
<name>A0ABN2KKI3_9ACTN</name>
<dbReference type="Proteomes" id="UP001500655">
    <property type="component" value="Unassembled WGS sequence"/>
</dbReference>
<sequence>MNGSSAEVPTPLSDDLIVYYRRVLAAHSIDPVSRVCPVCGVKRCADWQQAYERLVVAGVDLESRVGP</sequence>
<reference evidence="1 2" key="1">
    <citation type="journal article" date="2019" name="Int. J. Syst. Evol. Microbiol.">
        <title>The Global Catalogue of Microorganisms (GCM) 10K type strain sequencing project: providing services to taxonomists for standard genome sequencing and annotation.</title>
        <authorList>
            <consortium name="The Broad Institute Genomics Platform"/>
            <consortium name="The Broad Institute Genome Sequencing Center for Infectious Disease"/>
            <person name="Wu L."/>
            <person name="Ma J."/>
        </authorList>
    </citation>
    <scope>NUCLEOTIDE SEQUENCE [LARGE SCALE GENOMIC DNA]</scope>
    <source>
        <strain evidence="1 2">JCM 13249</strain>
    </source>
</reference>
<evidence type="ECO:0000313" key="2">
    <source>
        <dbReference type="Proteomes" id="UP001500655"/>
    </source>
</evidence>
<comment type="caution">
    <text evidence="1">The sequence shown here is derived from an EMBL/GenBank/DDBJ whole genome shotgun (WGS) entry which is preliminary data.</text>
</comment>
<evidence type="ECO:0000313" key="1">
    <source>
        <dbReference type="EMBL" id="GAA1758733.1"/>
    </source>
</evidence>
<accession>A0ABN2KKI3</accession>
<keyword evidence="2" id="KW-1185">Reference proteome</keyword>
<proteinExistence type="predicted"/>
<organism evidence="1 2">
    <name type="scientific">Luedemannella helvata</name>
    <dbReference type="NCBI Taxonomy" id="349315"/>
    <lineage>
        <taxon>Bacteria</taxon>
        <taxon>Bacillati</taxon>
        <taxon>Actinomycetota</taxon>
        <taxon>Actinomycetes</taxon>
        <taxon>Micromonosporales</taxon>
        <taxon>Micromonosporaceae</taxon>
        <taxon>Luedemannella</taxon>
    </lineage>
</organism>